<evidence type="ECO:0000256" key="3">
    <source>
        <dbReference type="ARBA" id="ARBA00023163"/>
    </source>
</evidence>
<dbReference type="EMBL" id="BMPI01000027">
    <property type="protein sequence ID" value="GGM45184.1"/>
    <property type="molecule type" value="Genomic_DNA"/>
</dbReference>
<keyword evidence="3" id="KW-0804">Transcription</keyword>
<keyword evidence="1" id="KW-0805">Transcription regulation</keyword>
<reference evidence="6" key="2">
    <citation type="submission" date="2020-09" db="EMBL/GenBank/DDBJ databases">
        <authorList>
            <person name="Sun Q."/>
            <person name="Ohkuma M."/>
        </authorList>
    </citation>
    <scope>NUCLEOTIDE SEQUENCE</scope>
    <source>
        <strain evidence="6">JCM 19831</strain>
    </source>
</reference>
<dbReference type="InterPro" id="IPR046335">
    <property type="entry name" value="LacI/GalR-like_sensor"/>
</dbReference>
<feature type="compositionally biased region" description="Low complexity" evidence="4">
    <location>
        <begin position="1"/>
        <end position="25"/>
    </location>
</feature>
<dbReference type="AlphaFoldDB" id="A0A917WZQ4"/>
<name>A0A917WZQ4_9ACTN</name>
<dbReference type="PANTHER" id="PTHR30146:SF155">
    <property type="entry name" value="ALANINE RACEMASE"/>
    <property type="match status" value="1"/>
</dbReference>
<proteinExistence type="predicted"/>
<evidence type="ECO:0000256" key="2">
    <source>
        <dbReference type="ARBA" id="ARBA00023125"/>
    </source>
</evidence>
<keyword evidence="2" id="KW-0238">DNA-binding</keyword>
<dbReference type="InterPro" id="IPR028082">
    <property type="entry name" value="Peripla_BP_I"/>
</dbReference>
<dbReference type="CDD" id="cd06267">
    <property type="entry name" value="PBP1_LacI_sugar_binding-like"/>
    <property type="match status" value="1"/>
</dbReference>
<dbReference type="GO" id="GO:0003700">
    <property type="term" value="F:DNA-binding transcription factor activity"/>
    <property type="evidence" value="ECO:0007669"/>
    <property type="project" value="TreeGrafter"/>
</dbReference>
<evidence type="ECO:0000313" key="6">
    <source>
        <dbReference type="EMBL" id="GGM45184.1"/>
    </source>
</evidence>
<evidence type="ECO:0000259" key="5">
    <source>
        <dbReference type="Pfam" id="PF13377"/>
    </source>
</evidence>
<sequence>MSARLPGPAAAASRRATANRLSSRRTLSHDYGTGTRLDDAGGIMATAAPRPGTPVGLALVRDAEVLGAEPFFHEFIAGIERILVPLGVPVLLQVVATVAQAGDRMRAWAQHGQVQGMILIDLLPDDERVALVRRLRMPTVVIGDPVTAGGLPTVWTQDDVAMRDVVTALVRGGHTHLGHVAGPAQMAHTIIRRGTFETAAASLGARTTSFDGDYSEAAGVRAVASLAALTQRPTALVFDNDVMALGALHEAARRGLAVPDDLSLVAWDDSALCQLAAPPLSAVSHDVQELGELVGHTLADALAGAPTATVNAPPARLTVRGSSR</sequence>
<evidence type="ECO:0000256" key="4">
    <source>
        <dbReference type="SAM" id="MobiDB-lite"/>
    </source>
</evidence>
<comment type="caution">
    <text evidence="6">The sequence shown here is derived from an EMBL/GenBank/DDBJ whole genome shotgun (WGS) entry which is preliminary data.</text>
</comment>
<dbReference type="SUPFAM" id="SSF53822">
    <property type="entry name" value="Periplasmic binding protein-like I"/>
    <property type="match status" value="1"/>
</dbReference>
<dbReference type="PANTHER" id="PTHR30146">
    <property type="entry name" value="LACI-RELATED TRANSCRIPTIONAL REPRESSOR"/>
    <property type="match status" value="1"/>
</dbReference>
<keyword evidence="7" id="KW-1185">Reference proteome</keyword>
<dbReference type="Gene3D" id="3.40.50.2300">
    <property type="match status" value="2"/>
</dbReference>
<feature type="domain" description="Transcriptional regulator LacI/GalR-like sensor" evidence="5">
    <location>
        <begin position="167"/>
        <end position="323"/>
    </location>
</feature>
<dbReference type="Pfam" id="PF13377">
    <property type="entry name" value="Peripla_BP_3"/>
    <property type="match status" value="1"/>
</dbReference>
<reference evidence="6" key="1">
    <citation type="journal article" date="2014" name="Int. J. Syst. Evol. Microbiol.">
        <title>Complete genome sequence of Corynebacterium casei LMG S-19264T (=DSM 44701T), isolated from a smear-ripened cheese.</title>
        <authorList>
            <consortium name="US DOE Joint Genome Institute (JGI-PGF)"/>
            <person name="Walter F."/>
            <person name="Albersmeier A."/>
            <person name="Kalinowski J."/>
            <person name="Ruckert C."/>
        </authorList>
    </citation>
    <scope>NUCLEOTIDE SEQUENCE</scope>
    <source>
        <strain evidence="6">JCM 19831</strain>
    </source>
</reference>
<dbReference type="GO" id="GO:0000976">
    <property type="term" value="F:transcription cis-regulatory region binding"/>
    <property type="evidence" value="ECO:0007669"/>
    <property type="project" value="TreeGrafter"/>
</dbReference>
<gene>
    <name evidence="6" type="ORF">GCM10007977_053430</name>
</gene>
<evidence type="ECO:0000256" key="1">
    <source>
        <dbReference type="ARBA" id="ARBA00023015"/>
    </source>
</evidence>
<protein>
    <submittedName>
        <fullName evidence="6">LacI family transcriptional regulator</fullName>
    </submittedName>
</protein>
<feature type="region of interest" description="Disordered" evidence="4">
    <location>
        <begin position="1"/>
        <end position="33"/>
    </location>
</feature>
<organism evidence="6 7">
    <name type="scientific">Dactylosporangium sucinum</name>
    <dbReference type="NCBI Taxonomy" id="1424081"/>
    <lineage>
        <taxon>Bacteria</taxon>
        <taxon>Bacillati</taxon>
        <taxon>Actinomycetota</taxon>
        <taxon>Actinomycetes</taxon>
        <taxon>Micromonosporales</taxon>
        <taxon>Micromonosporaceae</taxon>
        <taxon>Dactylosporangium</taxon>
    </lineage>
</organism>
<evidence type="ECO:0000313" key="7">
    <source>
        <dbReference type="Proteomes" id="UP000642070"/>
    </source>
</evidence>
<dbReference type="Proteomes" id="UP000642070">
    <property type="component" value="Unassembled WGS sequence"/>
</dbReference>
<accession>A0A917WZQ4</accession>